<sequence>MTGGPQRAFRAAALDRAASPEQLDHLVVITKPADWILTLVLCIALGAAVLWSIFGRVPTRVSGEGILIGSGGKVVEAVSAAAGRLQSVAVTVGEHVNKDQPIAQIVQTEIQQKHNAATEVFHERQREHADRVSKAASELAAKSQNFAKLEMALQQVIKATSQRIEYLTVDVKNLEDLLAKGYTTRRNLEERRQELADAQQRRTDAQNEILKLRSQKTDLETERGREIQQSEFSLNEARRQMNAAAEQLSQNTQVISPMDGRVLEVKISPGSVLAIGTPVIAIESEGAKLQALVYVPAERGKQIKPGMQVQLEPSTVKREEFGMMLGNVISISDFPMTPQGMAALLHNESLVSRFSRDGAPYAAMVALDEDASTPTGYRWAVGEGPNIHLTSGTLARAEITTRRQRPLDLVIPLLKHLTGIDG</sequence>
<dbReference type="KEGG" id="barh:WN72_19895"/>
<dbReference type="EMBL" id="CP030050">
    <property type="protein sequence ID" value="QOZ73470.1"/>
    <property type="molecule type" value="Genomic_DNA"/>
</dbReference>
<dbReference type="PANTHER" id="PTHR30386:SF28">
    <property type="entry name" value="EXPORTED PROTEIN"/>
    <property type="match status" value="1"/>
</dbReference>
<dbReference type="RefSeq" id="WP_027564507.1">
    <property type="nucleotide sequence ID" value="NZ_AXAD01000026.1"/>
</dbReference>
<gene>
    <name evidence="3" type="ORF">WN72_19895</name>
</gene>
<dbReference type="InterPro" id="IPR022275">
    <property type="entry name" value="NHPM_bacteriocin_SS_HylD"/>
</dbReference>
<evidence type="ECO:0000313" key="4">
    <source>
        <dbReference type="Proteomes" id="UP000594015"/>
    </source>
</evidence>
<keyword evidence="2" id="KW-1133">Transmembrane helix</keyword>
<dbReference type="Proteomes" id="UP000594015">
    <property type="component" value="Chromosome"/>
</dbReference>
<dbReference type="InterPro" id="IPR050739">
    <property type="entry name" value="MFP"/>
</dbReference>
<evidence type="ECO:0000256" key="2">
    <source>
        <dbReference type="SAM" id="Phobius"/>
    </source>
</evidence>
<evidence type="ECO:0000313" key="3">
    <source>
        <dbReference type="EMBL" id="QOZ73470.1"/>
    </source>
</evidence>
<proteinExistence type="predicted"/>
<keyword evidence="1" id="KW-0175">Coiled coil</keyword>
<organism evidence="3 4">
    <name type="scientific">Bradyrhizobium arachidis</name>
    <dbReference type="NCBI Taxonomy" id="858423"/>
    <lineage>
        <taxon>Bacteria</taxon>
        <taxon>Pseudomonadati</taxon>
        <taxon>Pseudomonadota</taxon>
        <taxon>Alphaproteobacteria</taxon>
        <taxon>Hyphomicrobiales</taxon>
        <taxon>Nitrobacteraceae</taxon>
        <taxon>Bradyrhizobium</taxon>
    </lineage>
</organism>
<dbReference type="PANTHER" id="PTHR30386">
    <property type="entry name" value="MEMBRANE FUSION SUBUNIT OF EMRAB-TOLC MULTIDRUG EFFLUX PUMP"/>
    <property type="match status" value="1"/>
</dbReference>
<protein>
    <submittedName>
        <fullName evidence="3">NHLP bacteriocin system secretion protein</fullName>
    </submittedName>
</protein>
<accession>A0AAE7P0Y7</accession>
<feature type="transmembrane region" description="Helical" evidence="2">
    <location>
        <begin position="35"/>
        <end position="54"/>
    </location>
</feature>
<feature type="coiled-coil region" evidence="1">
    <location>
        <begin position="171"/>
        <end position="254"/>
    </location>
</feature>
<evidence type="ECO:0000256" key="1">
    <source>
        <dbReference type="SAM" id="Coils"/>
    </source>
</evidence>
<name>A0AAE7P0Y7_9BRAD</name>
<dbReference type="NCBIfam" id="TIGR03794">
    <property type="entry name" value="NHLM_micro_HlyD"/>
    <property type="match status" value="1"/>
</dbReference>
<keyword evidence="2" id="KW-0472">Membrane</keyword>
<dbReference type="AlphaFoldDB" id="A0AAE7P0Y7"/>
<reference evidence="3 4" key="1">
    <citation type="submission" date="2018-06" db="EMBL/GenBank/DDBJ databases">
        <title>Comparative genomics of Bradyrhizobium nodulating Arachidis hypogaea.</title>
        <authorList>
            <person name="Li Y."/>
        </authorList>
    </citation>
    <scope>NUCLEOTIDE SEQUENCE [LARGE SCALE GENOMIC DNA]</scope>
    <source>
        <strain evidence="3 4">CCBAU 051107</strain>
    </source>
</reference>
<keyword evidence="2" id="KW-0812">Transmembrane</keyword>
<dbReference type="Gene3D" id="2.40.50.100">
    <property type="match status" value="1"/>
</dbReference>